<dbReference type="RefSeq" id="WP_263571075.1">
    <property type="nucleotide sequence ID" value="NZ_JAJIRN010000004.1"/>
</dbReference>
<name>A0ABT2YEL1_9BURK</name>
<feature type="region of interest" description="Disordered" evidence="1">
    <location>
        <begin position="146"/>
        <end position="166"/>
    </location>
</feature>
<evidence type="ECO:0000313" key="3">
    <source>
        <dbReference type="Proteomes" id="UP001209701"/>
    </source>
</evidence>
<dbReference type="EMBL" id="JAJIRN010000004">
    <property type="protein sequence ID" value="MCV2368477.1"/>
    <property type="molecule type" value="Genomic_DNA"/>
</dbReference>
<evidence type="ECO:0008006" key="4">
    <source>
        <dbReference type="Google" id="ProtNLM"/>
    </source>
</evidence>
<comment type="caution">
    <text evidence="2">The sequence shown here is derived from an EMBL/GenBank/DDBJ whole genome shotgun (WGS) entry which is preliminary data.</text>
</comment>
<evidence type="ECO:0000313" key="2">
    <source>
        <dbReference type="EMBL" id="MCV2368477.1"/>
    </source>
</evidence>
<accession>A0ABT2YEL1</accession>
<dbReference type="Proteomes" id="UP001209701">
    <property type="component" value="Unassembled WGS sequence"/>
</dbReference>
<sequence length="166" mass="18494">MSQRPEGALASDPAAQGVALMAEHITPIWGRQLEAIQATLQNGSVELLSNFASIFELQDQLHIQFAHLPPDTAHTEALQQIDVDLQIQCERALHGLQFADRLSQMVEILHKNLSRFSAELPNMANAGEAEMQAWSAAFEASFTTEEQHLFHHGKSPPPRQDNVEFF</sequence>
<gene>
    <name evidence="2" type="ORF">LNV07_10270</name>
</gene>
<organism evidence="2 3">
    <name type="scientific">Roseateles oligotrophus</name>
    <dbReference type="NCBI Taxonomy" id="1769250"/>
    <lineage>
        <taxon>Bacteria</taxon>
        <taxon>Pseudomonadati</taxon>
        <taxon>Pseudomonadota</taxon>
        <taxon>Betaproteobacteria</taxon>
        <taxon>Burkholderiales</taxon>
        <taxon>Sphaerotilaceae</taxon>
        <taxon>Roseateles</taxon>
    </lineage>
</organism>
<reference evidence="2 3" key="1">
    <citation type="submission" date="2021-11" db="EMBL/GenBank/DDBJ databases">
        <authorList>
            <person name="Liang Q."/>
            <person name="Mou H."/>
            <person name="Liu Z."/>
        </authorList>
    </citation>
    <scope>NUCLEOTIDE SEQUENCE [LARGE SCALE GENOMIC DNA]</scope>
    <source>
        <strain evidence="2 3">CHU3</strain>
    </source>
</reference>
<protein>
    <recommendedName>
        <fullName evidence="4">Phasin protein</fullName>
    </recommendedName>
</protein>
<proteinExistence type="predicted"/>
<evidence type="ECO:0000256" key="1">
    <source>
        <dbReference type="SAM" id="MobiDB-lite"/>
    </source>
</evidence>
<keyword evidence="3" id="KW-1185">Reference proteome</keyword>